<evidence type="ECO:0000313" key="4">
    <source>
        <dbReference type="Proteomes" id="UP001519291"/>
    </source>
</evidence>
<keyword evidence="2" id="KW-0812">Transmembrane</keyword>
<dbReference type="RefSeq" id="WP_209513609.1">
    <property type="nucleotide sequence ID" value="NZ_JAGIOH010000001.1"/>
</dbReference>
<evidence type="ECO:0000313" key="3">
    <source>
        <dbReference type="EMBL" id="MBP2401093.1"/>
    </source>
</evidence>
<name>A0ABS4XX51_9ACTN</name>
<comment type="caution">
    <text evidence="3">The sequence shown here is derived from an EMBL/GenBank/DDBJ whole genome shotgun (WGS) entry which is preliminary data.</text>
</comment>
<evidence type="ECO:0000256" key="2">
    <source>
        <dbReference type="SAM" id="Phobius"/>
    </source>
</evidence>
<proteinExistence type="predicted"/>
<sequence length="333" mass="34761">MVRVLVALGAVVVLSAPSPSPDSGVPEELRRTAQELREAQRGQTVRVAVKGQLELGPGNVREGVRQIAVGAREGRFLIVDLTASPRSGQAGALLALLAKEWVVPRDVVLTSLRGQADALKEVPLCSEGKHKPLCESLLKGDVKLEPGKGKPLALPTRDAASASGKGADGTRLLVLEQRRSPADRSGRPDTTDALLIALVALLSLVALAVFKTRRPVAAATTGRPLPPGFLLSGAPAPADRPAPTPTGRPRLAVVRRLPHGPVRTAVVRTCLRPQGYVEFDGWLHRATWAEPSLTPPGPGARVDVVGPGSGRLEAFAPGGPGRADARARGSTPP</sequence>
<evidence type="ECO:0000256" key="1">
    <source>
        <dbReference type="SAM" id="MobiDB-lite"/>
    </source>
</evidence>
<feature type="transmembrane region" description="Helical" evidence="2">
    <location>
        <begin position="193"/>
        <end position="210"/>
    </location>
</feature>
<accession>A0ABS4XX51</accession>
<dbReference type="EMBL" id="JAGIOH010000001">
    <property type="protein sequence ID" value="MBP2401093.1"/>
    <property type="molecule type" value="Genomic_DNA"/>
</dbReference>
<gene>
    <name evidence="3" type="ORF">JO379_000562</name>
</gene>
<dbReference type="GeneID" id="91567441"/>
<keyword evidence="4" id="KW-1185">Reference proteome</keyword>
<keyword evidence="2" id="KW-1133">Transmembrane helix</keyword>
<keyword evidence="2" id="KW-0472">Membrane</keyword>
<protein>
    <submittedName>
        <fullName evidence="3">Uncharacterized protein YggU (UPF0235/DUF167 family)</fullName>
    </submittedName>
</protein>
<reference evidence="3 4" key="1">
    <citation type="submission" date="2021-03" db="EMBL/GenBank/DDBJ databases">
        <title>Sequencing the genomes of 1000 actinobacteria strains.</title>
        <authorList>
            <person name="Klenk H.-P."/>
        </authorList>
    </citation>
    <scope>NUCLEOTIDE SEQUENCE [LARGE SCALE GENOMIC DNA]</scope>
    <source>
        <strain evidence="3 4">DSM 41480</strain>
    </source>
</reference>
<organism evidence="3 4">
    <name type="scientific">Streptomyces syringium</name>
    <dbReference type="NCBI Taxonomy" id="76729"/>
    <lineage>
        <taxon>Bacteria</taxon>
        <taxon>Bacillati</taxon>
        <taxon>Actinomycetota</taxon>
        <taxon>Actinomycetes</taxon>
        <taxon>Kitasatosporales</taxon>
        <taxon>Streptomycetaceae</taxon>
        <taxon>Streptomyces</taxon>
    </lineage>
</organism>
<feature type="region of interest" description="Disordered" evidence="1">
    <location>
        <begin position="307"/>
        <end position="333"/>
    </location>
</feature>
<dbReference type="Proteomes" id="UP001519291">
    <property type="component" value="Unassembled WGS sequence"/>
</dbReference>